<organism evidence="2 3">
    <name type="scientific">Ceratocystis fimbriata CBS 114723</name>
    <dbReference type="NCBI Taxonomy" id="1035309"/>
    <lineage>
        <taxon>Eukaryota</taxon>
        <taxon>Fungi</taxon>
        <taxon>Dikarya</taxon>
        <taxon>Ascomycota</taxon>
        <taxon>Pezizomycotina</taxon>
        <taxon>Sordariomycetes</taxon>
        <taxon>Hypocreomycetidae</taxon>
        <taxon>Microascales</taxon>
        <taxon>Ceratocystidaceae</taxon>
        <taxon>Ceratocystis</taxon>
    </lineage>
</organism>
<evidence type="ECO:0000256" key="1">
    <source>
        <dbReference type="SAM" id="SignalP"/>
    </source>
</evidence>
<evidence type="ECO:0000313" key="2">
    <source>
        <dbReference type="EMBL" id="PHH52023.1"/>
    </source>
</evidence>
<dbReference type="Proteomes" id="UP000222788">
    <property type="component" value="Unassembled WGS sequence"/>
</dbReference>
<sequence length="382" mass="41120">MKLPFLLVSLPILVAAVPLKNNQATSPGPQILAPALANDNSVDDFVQKTGQTGFPSPYAKELVPKGYKPLDSGVDFPSPNLLNADDKSHGAAAVAETKNDISACDHKDSIPSDAHTAHARGYCSLSSAPNNFRRAESLGYNKIDVVPSFGNAEAEGYKKIDVVPNSRRDEALGYKKADVASKPSKAYLKLDASTNAEAPHLSRKGIYRPAISLKGPNDEGGKILALHSGELEVSAPVVSRTAAHDIKYFVEEDDVGYCQAKTAQFYRLDFGPLARRGDCADLAEYLEREPGYFIATELNQLTPLAVMNSCYIQVIRKIGTSDTLRFTTSDVAAILRSFLEDYSGLSDSSVIHSAIGTTKCNGHYLGWSVTGAYNHTVSSESM</sequence>
<keyword evidence="1" id="KW-0732">Signal</keyword>
<accession>A0A2C5X1V0</accession>
<reference evidence="2 3" key="2">
    <citation type="journal article" date="2013" name="IMA Fungus">
        <title>IMA Genome-F 1: Ceratocystis fimbriata: Draft nuclear genome sequence for the plant pathogen, Ceratocystis fimbriata.</title>
        <authorList>
            <person name="Wilken P.M."/>
            <person name="Steenkamp E.T."/>
            <person name="Wingfield M.J."/>
            <person name="de Beer Z.W."/>
            <person name="Wingfield B.D."/>
        </authorList>
    </citation>
    <scope>NUCLEOTIDE SEQUENCE [LARGE SCALE GENOMIC DNA]</scope>
    <source>
        <strain evidence="2 3">CBS 114723</strain>
    </source>
</reference>
<reference evidence="2 3" key="1">
    <citation type="journal article" date="2013" name="Fungal Biol.">
        <title>Analysis of microsatellite markers in the genome of the plant pathogen Ceratocystis fimbriata.</title>
        <authorList>
            <person name="Simpson M.C."/>
            <person name="Wilken P.M."/>
            <person name="Coetzee M.P."/>
            <person name="Wingfield M.J."/>
            <person name="Wingfield B.D."/>
        </authorList>
    </citation>
    <scope>NUCLEOTIDE SEQUENCE [LARGE SCALE GENOMIC DNA]</scope>
    <source>
        <strain evidence="2 3">CBS 114723</strain>
    </source>
</reference>
<dbReference type="AlphaFoldDB" id="A0A2C5X1V0"/>
<gene>
    <name evidence="2" type="ORF">CFIMG_008485RA00001</name>
</gene>
<feature type="signal peptide" evidence="1">
    <location>
        <begin position="1"/>
        <end position="16"/>
    </location>
</feature>
<name>A0A2C5X1V0_9PEZI</name>
<protein>
    <submittedName>
        <fullName evidence="2">Uncharacterized protein</fullName>
    </submittedName>
</protein>
<dbReference type="EMBL" id="APWK03000078">
    <property type="protein sequence ID" value="PHH52023.1"/>
    <property type="molecule type" value="Genomic_DNA"/>
</dbReference>
<evidence type="ECO:0000313" key="3">
    <source>
        <dbReference type="Proteomes" id="UP000222788"/>
    </source>
</evidence>
<keyword evidence="3" id="KW-1185">Reference proteome</keyword>
<feature type="chain" id="PRO_5012089816" evidence="1">
    <location>
        <begin position="17"/>
        <end position="382"/>
    </location>
</feature>
<comment type="caution">
    <text evidence="2">The sequence shown here is derived from an EMBL/GenBank/DDBJ whole genome shotgun (WGS) entry which is preliminary data.</text>
</comment>
<proteinExistence type="predicted"/>